<feature type="region of interest" description="Disordered" evidence="5">
    <location>
        <begin position="60"/>
        <end position="119"/>
    </location>
</feature>
<feature type="compositionally biased region" description="Polar residues" evidence="5">
    <location>
        <begin position="550"/>
        <end position="561"/>
    </location>
</feature>
<dbReference type="Gene3D" id="2.30.130.40">
    <property type="entry name" value="LON domain-like"/>
    <property type="match status" value="1"/>
</dbReference>
<dbReference type="SUPFAM" id="SSF88697">
    <property type="entry name" value="PUA domain-like"/>
    <property type="match status" value="1"/>
</dbReference>
<keyword evidence="1" id="KW-0479">Metal-binding</keyword>
<evidence type="ECO:0000256" key="4">
    <source>
        <dbReference type="PROSITE-ProRule" id="PRU00175"/>
    </source>
</evidence>
<evidence type="ECO:0000256" key="6">
    <source>
        <dbReference type="SAM" id="SignalP"/>
    </source>
</evidence>
<protein>
    <recommendedName>
        <fullName evidence="10">LON peptidase N-terminal domain and RING finger protein 1</fullName>
    </recommendedName>
</protein>
<dbReference type="Gene3D" id="1.20.58.1480">
    <property type="match status" value="1"/>
</dbReference>
<proteinExistence type="predicted"/>
<dbReference type="EMBL" id="AFQF01003431">
    <property type="protein sequence ID" value="EGU75718.1"/>
    <property type="molecule type" value="Genomic_DNA"/>
</dbReference>
<dbReference type="Gene3D" id="3.30.40.10">
    <property type="entry name" value="Zinc/RING finger domain, C3HC4 (zinc finger)"/>
    <property type="match status" value="2"/>
</dbReference>
<dbReference type="CDD" id="cd16514">
    <property type="entry name" value="RING-HC_LONFs_rpt2"/>
    <property type="match status" value="1"/>
</dbReference>
<feature type="chain" id="PRO_5003390515" description="LON peptidase N-terminal domain and RING finger protein 1" evidence="6">
    <location>
        <begin position="24"/>
        <end position="680"/>
    </location>
</feature>
<dbReference type="PANTHER" id="PTHR23327:SF42">
    <property type="entry name" value="LON PEPTIDASE N-TERMINAL DOMAIN AND RING FINGER PROTEIN C14F5.10C"/>
    <property type="match status" value="1"/>
</dbReference>
<dbReference type="InterPro" id="IPR015947">
    <property type="entry name" value="PUA-like_sf"/>
</dbReference>
<gene>
    <name evidence="9" type="ORF">FOXB_13737</name>
</gene>
<dbReference type="PROSITE" id="PS50089">
    <property type="entry name" value="ZF_RING_2"/>
    <property type="match status" value="1"/>
</dbReference>
<evidence type="ECO:0000256" key="5">
    <source>
        <dbReference type="SAM" id="MobiDB-lite"/>
    </source>
</evidence>
<evidence type="ECO:0000256" key="1">
    <source>
        <dbReference type="ARBA" id="ARBA00022723"/>
    </source>
</evidence>
<evidence type="ECO:0000259" key="7">
    <source>
        <dbReference type="PROSITE" id="PS50089"/>
    </source>
</evidence>
<dbReference type="GO" id="GO:0008270">
    <property type="term" value="F:zinc ion binding"/>
    <property type="evidence" value="ECO:0007669"/>
    <property type="project" value="UniProtKB-KW"/>
</dbReference>
<dbReference type="SMART" id="SM00184">
    <property type="entry name" value="RING"/>
    <property type="match status" value="2"/>
</dbReference>
<dbReference type="Pfam" id="PF13923">
    <property type="entry name" value="zf-C3HC4_2"/>
    <property type="match status" value="1"/>
</dbReference>
<evidence type="ECO:0000256" key="3">
    <source>
        <dbReference type="ARBA" id="ARBA00022833"/>
    </source>
</evidence>
<dbReference type="InterPro" id="IPR046336">
    <property type="entry name" value="Lon_prtase_N_sf"/>
</dbReference>
<sequence length="680" mass="76288">MNPCLSCIRLVLVIWTLLRPYSCTRHAINGYAKKTAILVFITNPSKHDDIADHTTVKTFMSSEGTSQAAATDSASGPGPRQSRTPDPPTDSDHEPPDSGGQPTQVTQSQSPSANTSRHRDVAPRDFVRLFQCQICSLPLDEPISLPCGKSLCRRCLPGTHMRANITYPAAPERLRGFKCPFEDCNKEHAIGDCAVDVVLNKTAQHVREEIERFKNESSTTELATKVMWPDPWAAAGVSSMRDDDEAYTKVIPGGKVIATYRLAEEGDLSYEADICYDEITSATPSPPPDADDTGLVRKAQDATRAEMDCQVCYALFYDPLTTSCGHTFCRSCLHRILDHSRYCPICRRPLAISPLLSQTSSPSNQTIKRIIETFWLEEVNARKEALDAERVAQMQDYDLALFVCTLSFPQMPTFLHIFEPRYRLMIRRALEGDHTFGMVIPKRPQHAGDANFHELGTLLRIVNVQFFPDGRSLIETVGLSRFRVLEHSYLDGYIVGKTERIDDVSLEDEEAAEAAEATPIETEDQQQPMQAMDSVKEPTEPTPTSPLPRSDSSSPHIPTSVTEIDSMSTQSLMHYASSFVARMRQQSVPWLTERMLTIYGDCPEDPAIFPWWFASMLPVKDIEKYRLLGTSSVRERLKICCTWIVEWETSRCCCTKHKTVRGVDVIPLLTRIGRLRLDDS</sequence>
<dbReference type="InterPro" id="IPR017907">
    <property type="entry name" value="Znf_RING_CS"/>
</dbReference>
<name>F9G505_FUSOF</name>
<dbReference type="PROSITE" id="PS00518">
    <property type="entry name" value="ZF_RING_1"/>
    <property type="match status" value="1"/>
</dbReference>
<keyword evidence="6" id="KW-0732">Signal</keyword>
<evidence type="ECO:0000259" key="8">
    <source>
        <dbReference type="PROSITE" id="PS51787"/>
    </source>
</evidence>
<dbReference type="InterPro" id="IPR003111">
    <property type="entry name" value="Lon_prtase_N"/>
</dbReference>
<evidence type="ECO:0000256" key="2">
    <source>
        <dbReference type="ARBA" id="ARBA00022771"/>
    </source>
</evidence>
<dbReference type="STRING" id="660025.F9G505"/>
<keyword evidence="3" id="KW-0862">Zinc</keyword>
<feature type="domain" description="Lon N-terminal" evidence="8">
    <location>
        <begin position="396"/>
        <end position="648"/>
    </location>
</feature>
<dbReference type="OrthoDB" id="264917at2759"/>
<evidence type="ECO:0008006" key="10">
    <source>
        <dbReference type="Google" id="ProtNLM"/>
    </source>
</evidence>
<dbReference type="SMART" id="SM00464">
    <property type="entry name" value="LON"/>
    <property type="match status" value="1"/>
</dbReference>
<dbReference type="PROSITE" id="PS51787">
    <property type="entry name" value="LON_N"/>
    <property type="match status" value="1"/>
</dbReference>
<accession>F9G505</accession>
<keyword evidence="2 4" id="KW-0863">Zinc-finger</keyword>
<reference evidence="9" key="1">
    <citation type="journal article" date="2012" name="Mol. Plant Microbe Interact.">
        <title>A highly conserved effector in Fusarium oxysporum is required for full virulence on Arabidopsis.</title>
        <authorList>
            <person name="Thatcher L.F."/>
            <person name="Gardiner D.M."/>
            <person name="Kazan K."/>
            <person name="Manners J."/>
        </authorList>
    </citation>
    <scope>NUCLEOTIDE SEQUENCE [LARGE SCALE GENOMIC DNA]</scope>
    <source>
        <strain evidence="9">Fo5176</strain>
    </source>
</reference>
<feature type="signal peptide" evidence="6">
    <location>
        <begin position="1"/>
        <end position="23"/>
    </location>
</feature>
<feature type="compositionally biased region" description="Low complexity" evidence="5">
    <location>
        <begin position="98"/>
        <end position="112"/>
    </location>
</feature>
<evidence type="ECO:0000313" key="9">
    <source>
        <dbReference type="EMBL" id="EGU75718.1"/>
    </source>
</evidence>
<feature type="domain" description="RING-type" evidence="7">
    <location>
        <begin position="309"/>
        <end position="347"/>
    </location>
</feature>
<feature type="region of interest" description="Disordered" evidence="5">
    <location>
        <begin position="508"/>
        <end position="561"/>
    </location>
</feature>
<dbReference type="SUPFAM" id="SSF57850">
    <property type="entry name" value="RING/U-box"/>
    <property type="match status" value="2"/>
</dbReference>
<dbReference type="Pfam" id="PF02190">
    <property type="entry name" value="LON_substr_bdg"/>
    <property type="match status" value="1"/>
</dbReference>
<organism evidence="9">
    <name type="scientific">Fusarium oxysporum (strain Fo5176)</name>
    <name type="common">Fusarium vascular wilt</name>
    <dbReference type="NCBI Taxonomy" id="660025"/>
    <lineage>
        <taxon>Eukaryota</taxon>
        <taxon>Fungi</taxon>
        <taxon>Dikarya</taxon>
        <taxon>Ascomycota</taxon>
        <taxon>Pezizomycotina</taxon>
        <taxon>Sordariomycetes</taxon>
        <taxon>Hypocreomycetidae</taxon>
        <taxon>Hypocreales</taxon>
        <taxon>Nectriaceae</taxon>
        <taxon>Fusarium</taxon>
        <taxon>Fusarium oxysporum species complex</taxon>
    </lineage>
</organism>
<dbReference type="PANTHER" id="PTHR23327">
    <property type="entry name" value="RING FINGER PROTEIN 127"/>
    <property type="match status" value="1"/>
</dbReference>
<dbReference type="AlphaFoldDB" id="F9G505"/>
<dbReference type="InterPro" id="IPR013083">
    <property type="entry name" value="Znf_RING/FYVE/PHD"/>
</dbReference>
<feature type="compositionally biased region" description="Polar residues" evidence="5">
    <location>
        <begin position="60"/>
        <end position="74"/>
    </location>
</feature>
<dbReference type="InterPro" id="IPR001841">
    <property type="entry name" value="Znf_RING"/>
</dbReference>
<comment type="caution">
    <text evidence="9">The sequence shown here is derived from an EMBL/GenBank/DDBJ whole genome shotgun (WGS) entry which is preliminary data.</text>
</comment>